<evidence type="ECO:0000313" key="3">
    <source>
        <dbReference type="Proteomes" id="UP000598997"/>
    </source>
</evidence>
<sequence>MDAQIFALLIPLAPFMLGGLWIWTKHKQKELQMTSELSAEKAAQYAQHTSQLEERVRVLERIVTDKGYDLAHQIEALRGEDSDRRLNAPIERPRHEV</sequence>
<keyword evidence="1" id="KW-1133">Transmembrane helix</keyword>
<name>A0A916YP01_9SPHN</name>
<accession>A0A916YP01</accession>
<keyword evidence="1" id="KW-0472">Membrane</keyword>
<dbReference type="EMBL" id="BMIO01000011">
    <property type="protein sequence ID" value="GGD52390.1"/>
    <property type="molecule type" value="Genomic_DNA"/>
</dbReference>
<keyword evidence="3" id="KW-1185">Reference proteome</keyword>
<evidence type="ECO:0000313" key="2">
    <source>
        <dbReference type="EMBL" id="GGD52390.1"/>
    </source>
</evidence>
<keyword evidence="1" id="KW-0812">Transmembrane</keyword>
<dbReference type="RefSeq" id="WP_066761386.1">
    <property type="nucleotide sequence ID" value="NZ_BMIO01000011.1"/>
</dbReference>
<organism evidence="2 3">
    <name type="scientific">Croceicoccus pelagius</name>
    <dbReference type="NCBI Taxonomy" id="1703341"/>
    <lineage>
        <taxon>Bacteria</taxon>
        <taxon>Pseudomonadati</taxon>
        <taxon>Pseudomonadota</taxon>
        <taxon>Alphaproteobacteria</taxon>
        <taxon>Sphingomonadales</taxon>
        <taxon>Erythrobacteraceae</taxon>
        <taxon>Croceicoccus</taxon>
    </lineage>
</organism>
<gene>
    <name evidence="2" type="ORF">GCM10010989_28130</name>
</gene>
<proteinExistence type="predicted"/>
<feature type="transmembrane region" description="Helical" evidence="1">
    <location>
        <begin position="6"/>
        <end position="23"/>
    </location>
</feature>
<dbReference type="Proteomes" id="UP000598997">
    <property type="component" value="Unassembled WGS sequence"/>
</dbReference>
<dbReference type="AlphaFoldDB" id="A0A916YP01"/>
<evidence type="ECO:0008006" key="4">
    <source>
        <dbReference type="Google" id="ProtNLM"/>
    </source>
</evidence>
<evidence type="ECO:0000256" key="1">
    <source>
        <dbReference type="SAM" id="Phobius"/>
    </source>
</evidence>
<dbReference type="OrthoDB" id="7428745at2"/>
<reference evidence="2 3" key="1">
    <citation type="journal article" date="2014" name="Int. J. Syst. Evol. Microbiol.">
        <title>Complete genome sequence of Corynebacterium casei LMG S-19264T (=DSM 44701T), isolated from a smear-ripened cheese.</title>
        <authorList>
            <consortium name="US DOE Joint Genome Institute (JGI-PGF)"/>
            <person name="Walter F."/>
            <person name="Albersmeier A."/>
            <person name="Kalinowski J."/>
            <person name="Ruckert C."/>
        </authorList>
    </citation>
    <scope>NUCLEOTIDE SEQUENCE [LARGE SCALE GENOMIC DNA]</scope>
    <source>
        <strain evidence="2 3">CGMCC 1.15358</strain>
    </source>
</reference>
<protein>
    <recommendedName>
        <fullName evidence="4">Phage shock protein B</fullName>
    </recommendedName>
</protein>
<comment type="caution">
    <text evidence="2">The sequence shown here is derived from an EMBL/GenBank/DDBJ whole genome shotgun (WGS) entry which is preliminary data.</text>
</comment>